<keyword evidence="3" id="KW-1185">Reference proteome</keyword>
<dbReference type="OrthoDB" id="5397557at2759"/>
<dbReference type="AlphaFoldDB" id="A0A7H8R9I1"/>
<protein>
    <submittedName>
        <fullName evidence="2">Uncharacterized protein</fullName>
    </submittedName>
</protein>
<proteinExistence type="predicted"/>
<evidence type="ECO:0000313" key="2">
    <source>
        <dbReference type="EMBL" id="QKX63012.1"/>
    </source>
</evidence>
<evidence type="ECO:0000256" key="1">
    <source>
        <dbReference type="SAM" id="MobiDB-lite"/>
    </source>
</evidence>
<dbReference type="GeneID" id="55997661"/>
<evidence type="ECO:0000313" key="3">
    <source>
        <dbReference type="Proteomes" id="UP000509510"/>
    </source>
</evidence>
<organism evidence="2 3">
    <name type="scientific">Talaromyces rugulosus</name>
    <name type="common">Penicillium rugulosum</name>
    <dbReference type="NCBI Taxonomy" id="121627"/>
    <lineage>
        <taxon>Eukaryota</taxon>
        <taxon>Fungi</taxon>
        <taxon>Dikarya</taxon>
        <taxon>Ascomycota</taxon>
        <taxon>Pezizomycotina</taxon>
        <taxon>Eurotiomycetes</taxon>
        <taxon>Eurotiomycetidae</taxon>
        <taxon>Eurotiales</taxon>
        <taxon>Trichocomaceae</taxon>
        <taxon>Talaromyces</taxon>
        <taxon>Talaromyces sect. Islandici</taxon>
    </lineage>
</organism>
<dbReference type="RefSeq" id="XP_035349186.1">
    <property type="nucleotide sequence ID" value="XM_035493293.1"/>
</dbReference>
<gene>
    <name evidence="2" type="ORF">TRUGW13939_10180</name>
</gene>
<reference evidence="3" key="1">
    <citation type="submission" date="2020-06" db="EMBL/GenBank/DDBJ databases">
        <title>A chromosome-scale genome assembly of Talaromyces rugulosus W13939.</title>
        <authorList>
            <person name="Wang B."/>
            <person name="Guo L."/>
            <person name="Ye K."/>
            <person name="Wang L."/>
        </authorList>
    </citation>
    <scope>NUCLEOTIDE SEQUENCE [LARGE SCALE GENOMIC DNA]</scope>
    <source>
        <strain evidence="3">W13939</strain>
    </source>
</reference>
<accession>A0A7H8R9I1</accession>
<feature type="region of interest" description="Disordered" evidence="1">
    <location>
        <begin position="64"/>
        <end position="88"/>
    </location>
</feature>
<dbReference type="KEGG" id="trg:TRUGW13939_10180"/>
<dbReference type="EMBL" id="CP055902">
    <property type="protein sequence ID" value="QKX63012.1"/>
    <property type="molecule type" value="Genomic_DNA"/>
</dbReference>
<sequence>MRSKHQTILIEELIQWYRENGEYCKRPFKKTLVHELKENGILMYSESLDEWELWHHFEWELEADEDDEDDDPRYYVDSDHECPPDDEDLRREYAGEEYFDYLEYPDD</sequence>
<dbReference type="Proteomes" id="UP000509510">
    <property type="component" value="Chromosome V"/>
</dbReference>
<feature type="compositionally biased region" description="Basic and acidic residues" evidence="1">
    <location>
        <begin position="72"/>
        <end position="88"/>
    </location>
</feature>
<name>A0A7H8R9I1_TALRU</name>